<dbReference type="Proteomes" id="UP000423525">
    <property type="component" value="Chromosome"/>
</dbReference>
<dbReference type="KEGG" id="crf:FRC0190_00153"/>
<dbReference type="AlphaFoldDB" id="A0A6I8MEU3"/>
<evidence type="ECO:0000313" key="2">
    <source>
        <dbReference type="Proteomes" id="UP000423525"/>
    </source>
</evidence>
<protein>
    <submittedName>
        <fullName evidence="1">Uncharacterized protein</fullName>
    </submittedName>
</protein>
<gene>
    <name evidence="1" type="ORF">FRC0190_00153</name>
</gene>
<name>A0A6I8MEU3_9CORY</name>
<evidence type="ECO:0000313" key="1">
    <source>
        <dbReference type="EMBL" id="VZH84114.1"/>
    </source>
</evidence>
<dbReference type="EMBL" id="LR738855">
    <property type="protein sequence ID" value="VZH84114.1"/>
    <property type="molecule type" value="Genomic_DNA"/>
</dbReference>
<proteinExistence type="predicted"/>
<reference evidence="1 2" key="1">
    <citation type="submission" date="2019-11" db="EMBL/GenBank/DDBJ databases">
        <authorList>
            <person name="Brisse S."/>
        </authorList>
    </citation>
    <scope>NUCLEOTIDE SEQUENCE [LARGE SCALE GENOMIC DNA]</scope>
    <source>
        <strain evidence="1">FRC0190</strain>
    </source>
</reference>
<sequence>MKEHLHPSLVRLYGGASDDDAFLYLDESYSVPDEYESGVLLYLGSSEA</sequence>
<organism evidence="1 2">
    <name type="scientific">Corynebacterium rouxii</name>
    <dbReference type="NCBI Taxonomy" id="2719119"/>
    <lineage>
        <taxon>Bacteria</taxon>
        <taxon>Bacillati</taxon>
        <taxon>Actinomycetota</taxon>
        <taxon>Actinomycetes</taxon>
        <taxon>Mycobacteriales</taxon>
        <taxon>Corynebacteriaceae</taxon>
        <taxon>Corynebacterium</taxon>
    </lineage>
</organism>
<accession>A0A6I8MEU3</accession>